<feature type="region of interest" description="Disordered" evidence="1">
    <location>
        <begin position="145"/>
        <end position="164"/>
    </location>
</feature>
<feature type="compositionally biased region" description="Polar residues" evidence="1">
    <location>
        <begin position="635"/>
        <end position="645"/>
    </location>
</feature>
<feature type="region of interest" description="Disordered" evidence="1">
    <location>
        <begin position="73"/>
        <end position="98"/>
    </location>
</feature>
<accession>A0A7J7P3W1</accession>
<feature type="region of interest" description="Disordered" evidence="1">
    <location>
        <begin position="260"/>
        <end position="290"/>
    </location>
</feature>
<feature type="region of interest" description="Disordered" evidence="1">
    <location>
        <begin position="224"/>
        <end position="244"/>
    </location>
</feature>
<feature type="compositionally biased region" description="Low complexity" evidence="1">
    <location>
        <begin position="384"/>
        <end position="399"/>
    </location>
</feature>
<reference evidence="2 3" key="1">
    <citation type="journal article" date="2020" name="IScience">
        <title>Genome Sequencing of the Endangered Kingdonia uniflora (Circaeasteraceae, Ranunculales) Reveals Potential Mechanisms of Evolutionary Specialization.</title>
        <authorList>
            <person name="Sun Y."/>
            <person name="Deng T."/>
            <person name="Zhang A."/>
            <person name="Moore M.J."/>
            <person name="Landis J.B."/>
            <person name="Lin N."/>
            <person name="Zhang H."/>
            <person name="Zhang X."/>
            <person name="Huang J."/>
            <person name="Zhang X."/>
            <person name="Sun H."/>
            <person name="Wang H."/>
        </authorList>
    </citation>
    <scope>NUCLEOTIDE SEQUENCE [LARGE SCALE GENOMIC DNA]</scope>
    <source>
        <strain evidence="2">TB1705</strain>
        <tissue evidence="2">Leaf</tissue>
    </source>
</reference>
<proteinExistence type="predicted"/>
<comment type="caution">
    <text evidence="2">The sequence shown here is derived from an EMBL/GenBank/DDBJ whole genome shotgun (WGS) entry which is preliminary data.</text>
</comment>
<dbReference type="EMBL" id="JACGCM010000309">
    <property type="protein sequence ID" value="KAF6174020.1"/>
    <property type="molecule type" value="Genomic_DNA"/>
</dbReference>
<organism evidence="2 3">
    <name type="scientific">Kingdonia uniflora</name>
    <dbReference type="NCBI Taxonomy" id="39325"/>
    <lineage>
        <taxon>Eukaryota</taxon>
        <taxon>Viridiplantae</taxon>
        <taxon>Streptophyta</taxon>
        <taxon>Embryophyta</taxon>
        <taxon>Tracheophyta</taxon>
        <taxon>Spermatophyta</taxon>
        <taxon>Magnoliopsida</taxon>
        <taxon>Ranunculales</taxon>
        <taxon>Circaeasteraceae</taxon>
        <taxon>Kingdonia</taxon>
    </lineage>
</organism>
<sequence>MLKNLMEEIQLDFNAPLLSVRRFSSTTTSEGKDNKSIEISLGHKSSLPFYKSELKSGPVRNPGEVPFMWEQIPGRPKDGAGSEIKPLKRPPIAPKLPPGRILEFKQQSAADKEFKDINAIRSRNDNILSTGHTISYLNDNVTKLKSSQGTAKGKKDYDSEDGDDTFTDARDTLSRTESFFFNCSVSGVSGLDDMNAKPSGIFSTDPQTWDFMMGRFLPAAKAMSSETPHYAPRKPPVRHEEAPQLKKVVNDDMRLALYQSRPNVVPQYTHDTEEDESEDEEEEDDYDDTEMSTKACGLLPRFCFKNSLCLLNPVPAMKVRIPSHATSVRKIKTQIKVTNSKSHCDKNVGENNWEAVYKHKQMNALQPLEDESKLTSESNRITCSSDSQTPDGSSSYRHSSGGGISPYRNEVTPSPFHEGMGFLGVPEPVKSNKAISLDSHKRPHNNFHDILSHHNWKQGSGSPSPIEKTLYIDSVNGVETLNASDIRGIVEFGDEDSEILVVNRGMEESCIRDINNFTLSKVRGTSGPANSNTAGANLQSSGRSNLGGNIHRGKEYRKSNNLDQEYRYSLISRVPTSVNSNFSEEKSLKEDGQGKSILLALLPPPLPKSPSESWLWHTLPSVSSRNGRQLHPSKHSSNTSSTNPKWETIVKTSNMKHGLLRISEVASHVLGISFMLWSYKGGLHALKGSVNSVGLSLLKVKGHKLCWPVQMQSIEDKRKAPGESAKCKNELAYLEKLLDIWSVVVKCEI</sequence>
<keyword evidence="3" id="KW-1185">Reference proteome</keyword>
<feature type="region of interest" description="Disordered" evidence="1">
    <location>
        <begin position="623"/>
        <end position="645"/>
    </location>
</feature>
<evidence type="ECO:0000313" key="3">
    <source>
        <dbReference type="Proteomes" id="UP000541444"/>
    </source>
</evidence>
<dbReference type="AlphaFoldDB" id="A0A7J7P3W1"/>
<feature type="region of interest" description="Disordered" evidence="1">
    <location>
        <begin position="439"/>
        <end position="463"/>
    </location>
</feature>
<evidence type="ECO:0000256" key="1">
    <source>
        <dbReference type="SAM" id="MobiDB-lite"/>
    </source>
</evidence>
<evidence type="ECO:0000313" key="2">
    <source>
        <dbReference type="EMBL" id="KAF6174020.1"/>
    </source>
</evidence>
<feature type="compositionally biased region" description="Acidic residues" evidence="1">
    <location>
        <begin position="272"/>
        <end position="290"/>
    </location>
</feature>
<feature type="region of interest" description="Disordered" evidence="1">
    <location>
        <begin position="370"/>
        <end position="424"/>
    </location>
</feature>
<dbReference type="Pfam" id="PF05097">
    <property type="entry name" value="DUF688"/>
    <property type="match status" value="1"/>
</dbReference>
<name>A0A7J7P3W1_9MAGN</name>
<gene>
    <name evidence="2" type="ORF">GIB67_039971</name>
</gene>
<feature type="region of interest" description="Disordered" evidence="1">
    <location>
        <begin position="522"/>
        <end position="558"/>
    </location>
</feature>
<dbReference type="Proteomes" id="UP000541444">
    <property type="component" value="Unassembled WGS sequence"/>
</dbReference>
<feature type="compositionally biased region" description="Polar residues" evidence="1">
    <location>
        <begin position="527"/>
        <end position="547"/>
    </location>
</feature>
<protein>
    <submittedName>
        <fullName evidence="2">Uncharacterized protein</fullName>
    </submittedName>
</protein>
<dbReference type="OrthoDB" id="677721at2759"/>
<dbReference type="InterPro" id="IPR007789">
    <property type="entry name" value="DUF688"/>
</dbReference>
<dbReference type="PANTHER" id="PTHR33671:SF2">
    <property type="entry name" value="N-METHYLTRANSFERASE, PUTATIVE (DUF688)-RELATED"/>
    <property type="match status" value="1"/>
</dbReference>
<dbReference type="PANTHER" id="PTHR33671">
    <property type="entry name" value="N-METHYLTRANSFERASE, PUTATIVE (DUF688)-RELATED"/>
    <property type="match status" value="1"/>
</dbReference>